<dbReference type="PANTHER" id="PTHR11014:SF63">
    <property type="entry name" value="METALLOPEPTIDASE, PUTATIVE (AFU_ORTHOLOGUE AFUA_6G09600)-RELATED"/>
    <property type="match status" value="1"/>
</dbReference>
<accession>A0ABW1RI14</accession>
<dbReference type="Pfam" id="PF07687">
    <property type="entry name" value="M20_dimer"/>
    <property type="match status" value="1"/>
</dbReference>
<dbReference type="InterPro" id="IPR002933">
    <property type="entry name" value="Peptidase_M20"/>
</dbReference>
<dbReference type="EMBL" id="JBHSSL010000101">
    <property type="protein sequence ID" value="MFC6171244.1"/>
    <property type="molecule type" value="Genomic_DNA"/>
</dbReference>
<dbReference type="InterPro" id="IPR036264">
    <property type="entry name" value="Bact_exopeptidase_dim_dom"/>
</dbReference>
<evidence type="ECO:0000259" key="1">
    <source>
        <dbReference type="Pfam" id="PF07687"/>
    </source>
</evidence>
<organism evidence="2 3">
    <name type="scientific">Loigolactobacillus jiayinensis</name>
    <dbReference type="NCBI Taxonomy" id="2486016"/>
    <lineage>
        <taxon>Bacteria</taxon>
        <taxon>Bacillati</taxon>
        <taxon>Bacillota</taxon>
        <taxon>Bacilli</taxon>
        <taxon>Lactobacillales</taxon>
        <taxon>Lactobacillaceae</taxon>
        <taxon>Loigolactobacillus</taxon>
    </lineage>
</organism>
<evidence type="ECO:0000313" key="3">
    <source>
        <dbReference type="Proteomes" id="UP001596289"/>
    </source>
</evidence>
<evidence type="ECO:0000313" key="2">
    <source>
        <dbReference type="EMBL" id="MFC6171244.1"/>
    </source>
</evidence>
<dbReference type="InterPro" id="IPR011650">
    <property type="entry name" value="Peptidase_M20_dimer"/>
</dbReference>
<keyword evidence="3" id="KW-1185">Reference proteome</keyword>
<name>A0ABW1RI14_9LACO</name>
<feature type="domain" description="Peptidase M20 dimerisation" evidence="1">
    <location>
        <begin position="179"/>
        <end position="275"/>
    </location>
</feature>
<dbReference type="Gene3D" id="3.30.70.360">
    <property type="match status" value="1"/>
</dbReference>
<reference evidence="3" key="1">
    <citation type="journal article" date="2019" name="Int. J. Syst. Evol. Microbiol.">
        <title>The Global Catalogue of Microorganisms (GCM) 10K type strain sequencing project: providing services to taxonomists for standard genome sequencing and annotation.</title>
        <authorList>
            <consortium name="The Broad Institute Genomics Platform"/>
            <consortium name="The Broad Institute Genome Sequencing Center for Infectious Disease"/>
            <person name="Wu L."/>
            <person name="Ma J."/>
        </authorList>
    </citation>
    <scope>NUCLEOTIDE SEQUENCE [LARGE SCALE GENOMIC DNA]</scope>
    <source>
        <strain evidence="3">CCM 8904</strain>
    </source>
</reference>
<dbReference type="SUPFAM" id="SSF55031">
    <property type="entry name" value="Bacterial exopeptidase dimerisation domain"/>
    <property type="match status" value="1"/>
</dbReference>
<dbReference type="Pfam" id="PF01546">
    <property type="entry name" value="Peptidase_M20"/>
    <property type="match status" value="1"/>
</dbReference>
<gene>
    <name evidence="2" type="ORF">ACFQGP_11850</name>
</gene>
<dbReference type="PIRSF" id="PIRSF005962">
    <property type="entry name" value="Pept_M20D_amidohydro"/>
    <property type="match status" value="1"/>
</dbReference>
<dbReference type="InterPro" id="IPR017439">
    <property type="entry name" value="Amidohydrolase"/>
</dbReference>
<dbReference type="PANTHER" id="PTHR11014">
    <property type="entry name" value="PEPTIDASE M20 FAMILY MEMBER"/>
    <property type="match status" value="1"/>
</dbReference>
<dbReference type="RefSeq" id="WP_125553701.1">
    <property type="nucleotide sequence ID" value="NZ_JBHSSL010000101.1"/>
</dbReference>
<protein>
    <submittedName>
        <fullName evidence="2">Amidohydrolase</fullName>
    </submittedName>
</protein>
<dbReference type="SUPFAM" id="SSF53187">
    <property type="entry name" value="Zn-dependent exopeptidases"/>
    <property type="match status" value="1"/>
</dbReference>
<comment type="caution">
    <text evidence="2">The sequence shown here is derived from an EMBL/GenBank/DDBJ whole genome shotgun (WGS) entry which is preliminary data.</text>
</comment>
<sequence length="377" mass="40401">MATETITEQEHLTQIRHYLHQHPELSDQEFATTKYLTEKLRELGYRIITPAGLKTGVIAEIGTGKPVIGLRSDIDALPIQEATGLDYASANTGVMHACGHDFHMTALLGAAEKLAAEQLTGTVRVVFQPAEETHVGAQEVTDAGGVDGLDAIIGFHNKPDLPAGTIGLLAGGLMAAVDQFTVTFHGVGTHAAMPQLGADPVVALAATVGAVQSIVSRNQDPQQAVVVSVTHIEGGSTWNVLPETAWFEGTVRTFDQKARALAQKRFIEIVNGQAAAYGVEAEINWQTGPDVVDNDPRLTKIVAAESRQHFNVVAPTPSSAGEDFAYFSQRIPSVFAFIGSHGNSDWHHADLIIDDAGLVPAVQWYYFNAKRLLSELA</sequence>
<proteinExistence type="predicted"/>
<dbReference type="NCBIfam" id="TIGR01891">
    <property type="entry name" value="amidohydrolases"/>
    <property type="match status" value="1"/>
</dbReference>
<dbReference type="Gene3D" id="3.40.630.10">
    <property type="entry name" value="Zn peptidases"/>
    <property type="match status" value="1"/>
</dbReference>
<dbReference type="Proteomes" id="UP001596289">
    <property type="component" value="Unassembled WGS sequence"/>
</dbReference>